<evidence type="ECO:0000256" key="3">
    <source>
        <dbReference type="PROSITE-ProRule" id="PRU00339"/>
    </source>
</evidence>
<feature type="transmembrane region" description="Helical" evidence="4">
    <location>
        <begin position="319"/>
        <end position="341"/>
    </location>
</feature>
<protein>
    <submittedName>
        <fullName evidence="5">Uncharacterized protein</fullName>
    </submittedName>
</protein>
<evidence type="ECO:0000256" key="1">
    <source>
        <dbReference type="ARBA" id="ARBA00022737"/>
    </source>
</evidence>
<name>A0A7C3N8Y8_UNCW3</name>
<sequence length="592" mass="70272">MKKDARGGKIVQKKQKSFSEILKDNFLLLLLFFSILSVLPLITSLNYPFQFDDYPTIFEDSSVDNLKDLFSIKLSERPIRKISIILDRYFFKEKVIFYRIENLILYIFTIFLTSFLTYKITESKTFSFLSIFLFSFHPVHVENILIITHRKELFLYIFSMLSFYFHIEKKKMFSLLFLILSILSKEVAIVLPLIFLVYDMIFERKIDKKFYTIIFSTIIFSFVFILLFGSIFGFYMPDFKNMDNFFKENRMLRNATYFDIFKIQPYIFLKYIKNLFIPYPLVVDYYVPISEKNLTLFFFSFIILFGLIYVILRFRNEKFILFPFLFFVINYLPISNFIPVLNLFADRYLFLPSFSFILFLYFLFLKLKNFGKYFLIVYSAFFLILTLIYIPNFKSEISLWSYVVNKNPNSIVGANNLGLYYMKSGNLQEAEANLLKSYQLDTLYTNTLINLGSLYASKREYLKSLYFLEKAEKVEPENVRVLYNLGLTYKNLGMGLKSREMMEKIVNISPKSSLAYNNLGASYFEEGYFGERILLFYLSSGFFGFIPIHLDNLFGSYENAIENFEKGVSVDKNYLKLKENLKRVNEKLKGSF</sequence>
<keyword evidence="4" id="KW-1133">Transmembrane helix</keyword>
<proteinExistence type="predicted"/>
<feature type="transmembrane region" description="Helical" evidence="4">
    <location>
        <begin position="372"/>
        <end position="390"/>
    </location>
</feature>
<feature type="transmembrane region" description="Helical" evidence="4">
    <location>
        <begin position="96"/>
        <end position="116"/>
    </location>
</feature>
<keyword evidence="4" id="KW-0472">Membrane</keyword>
<dbReference type="PANTHER" id="PTHR44227:SF3">
    <property type="entry name" value="PROTEIN O-MANNOSYL-TRANSFERASE TMTC4"/>
    <property type="match status" value="1"/>
</dbReference>
<dbReference type="Gene3D" id="1.25.40.10">
    <property type="entry name" value="Tetratricopeptide repeat domain"/>
    <property type="match status" value="1"/>
</dbReference>
<accession>A0A7C3N8Y8</accession>
<feature type="transmembrane region" description="Helical" evidence="4">
    <location>
        <begin position="210"/>
        <end position="235"/>
    </location>
</feature>
<keyword evidence="1" id="KW-0677">Repeat</keyword>
<feature type="transmembrane region" description="Helical" evidence="4">
    <location>
        <begin position="128"/>
        <end position="147"/>
    </location>
</feature>
<dbReference type="InterPro" id="IPR052346">
    <property type="entry name" value="O-mannosyl-transferase_TMTC"/>
</dbReference>
<dbReference type="PROSITE" id="PS50005">
    <property type="entry name" value="TPR"/>
    <property type="match status" value="1"/>
</dbReference>
<feature type="transmembrane region" description="Helical" evidence="4">
    <location>
        <begin position="347"/>
        <end position="365"/>
    </location>
</feature>
<dbReference type="SUPFAM" id="SSF48452">
    <property type="entry name" value="TPR-like"/>
    <property type="match status" value="1"/>
</dbReference>
<feature type="repeat" description="TPR" evidence="3">
    <location>
        <begin position="445"/>
        <end position="478"/>
    </location>
</feature>
<dbReference type="InterPro" id="IPR019734">
    <property type="entry name" value="TPR_rpt"/>
</dbReference>
<feature type="transmembrane region" description="Helical" evidence="4">
    <location>
        <begin position="21"/>
        <end position="42"/>
    </location>
</feature>
<evidence type="ECO:0000256" key="4">
    <source>
        <dbReference type="SAM" id="Phobius"/>
    </source>
</evidence>
<feature type="transmembrane region" description="Helical" evidence="4">
    <location>
        <begin position="293"/>
        <end position="312"/>
    </location>
</feature>
<feature type="transmembrane region" description="Helical" evidence="4">
    <location>
        <begin position="175"/>
        <end position="198"/>
    </location>
</feature>
<comment type="caution">
    <text evidence="5">The sequence shown here is derived from an EMBL/GenBank/DDBJ whole genome shotgun (WGS) entry which is preliminary data.</text>
</comment>
<dbReference type="InterPro" id="IPR011990">
    <property type="entry name" value="TPR-like_helical_dom_sf"/>
</dbReference>
<evidence type="ECO:0000313" key="5">
    <source>
        <dbReference type="EMBL" id="HFK23725.1"/>
    </source>
</evidence>
<reference evidence="5" key="1">
    <citation type="journal article" date="2020" name="mSystems">
        <title>Genome- and Community-Level Interaction Insights into Carbon Utilization and Element Cycling Functions of Hydrothermarchaeota in Hydrothermal Sediment.</title>
        <authorList>
            <person name="Zhou Z."/>
            <person name="Liu Y."/>
            <person name="Xu W."/>
            <person name="Pan J."/>
            <person name="Luo Z.H."/>
            <person name="Li M."/>
        </authorList>
    </citation>
    <scope>NUCLEOTIDE SEQUENCE [LARGE SCALE GENOMIC DNA]</scope>
    <source>
        <strain evidence="5">SpSt-464</strain>
    </source>
</reference>
<evidence type="ECO:0000256" key="2">
    <source>
        <dbReference type="ARBA" id="ARBA00022803"/>
    </source>
</evidence>
<dbReference type="PANTHER" id="PTHR44227">
    <property type="match status" value="1"/>
</dbReference>
<dbReference type="SMART" id="SM00028">
    <property type="entry name" value="TPR"/>
    <property type="match status" value="3"/>
</dbReference>
<dbReference type="AlphaFoldDB" id="A0A7C3N8Y8"/>
<dbReference type="Pfam" id="PF13181">
    <property type="entry name" value="TPR_8"/>
    <property type="match status" value="2"/>
</dbReference>
<gene>
    <name evidence="5" type="ORF">ENS15_03640</name>
</gene>
<dbReference type="EMBL" id="DSTT01000005">
    <property type="protein sequence ID" value="HFK23725.1"/>
    <property type="molecule type" value="Genomic_DNA"/>
</dbReference>
<keyword evidence="2 3" id="KW-0802">TPR repeat</keyword>
<organism evidence="5">
    <name type="scientific">candidate division WOR-3 bacterium</name>
    <dbReference type="NCBI Taxonomy" id="2052148"/>
    <lineage>
        <taxon>Bacteria</taxon>
        <taxon>Bacteria division WOR-3</taxon>
    </lineage>
</organism>
<keyword evidence="4" id="KW-0812">Transmembrane</keyword>